<gene>
    <name evidence="1" type="ORF">CH338_05915</name>
</gene>
<dbReference type="InterPro" id="IPR006427">
    <property type="entry name" value="Portal_HK97"/>
</dbReference>
<keyword evidence="2" id="KW-1185">Reference proteome</keyword>
<dbReference type="OrthoDB" id="7592047at2"/>
<name>A0A327KT72_9BRAD</name>
<protein>
    <submittedName>
        <fullName evidence="1">Phage portal protein</fullName>
    </submittedName>
</protein>
<evidence type="ECO:0000313" key="1">
    <source>
        <dbReference type="EMBL" id="RAI40522.1"/>
    </source>
</evidence>
<organism evidence="1 2">
    <name type="scientific">Rhodoplanes elegans</name>
    <dbReference type="NCBI Taxonomy" id="29408"/>
    <lineage>
        <taxon>Bacteria</taxon>
        <taxon>Pseudomonadati</taxon>
        <taxon>Pseudomonadota</taxon>
        <taxon>Alphaproteobacteria</taxon>
        <taxon>Hyphomicrobiales</taxon>
        <taxon>Nitrobacteraceae</taxon>
        <taxon>Rhodoplanes</taxon>
    </lineage>
</organism>
<reference evidence="1 2" key="1">
    <citation type="submission" date="2017-07" db="EMBL/GenBank/DDBJ databases">
        <title>Draft Genome Sequences of Select Purple Nonsulfur Bacteria.</title>
        <authorList>
            <person name="Lasarre B."/>
            <person name="Mckinlay J.B."/>
        </authorList>
    </citation>
    <scope>NUCLEOTIDE SEQUENCE [LARGE SCALE GENOMIC DNA]</scope>
    <source>
        <strain evidence="1 2">DSM 11907</strain>
    </source>
</reference>
<sequence length="412" mass="44220">MGLLRTLFGAGAAERKGMAAPTMATAISWAELLGLPVAPGTVTSGDALRVPAYAGSVRLISEALSVLPARIIKVSDAGEREHVRGDRRARLLDRPCSWLSWSEFVAGLTIDAMQRGHAFALATRGPDGEIRELLPLGAACTVDQAAPTEPPVYRISLADGTNEVHTRADILHIRCFDGRAMPEVLAGPLSLSLSLMRHVENLFRRGAKPGGYLKPKKQLSEDAKKNLKKAFDAAASGPENAGRTLLLEPDVDFDPAVMTSVDAELTGVWERATLEIARGMRVSPHQIAEQQKAPSGNAETMGAEFVRYCLLPWIRMWEGALEIVLFGPDEWPFEVEFDATEFERAEFASRFEGLAKAVTHGILNPNEARSTIGMPPYQGGEKYVMQGANVPVSALGAPPAAAPQPPAGGAQQ</sequence>
<accession>A0A327KT72</accession>
<dbReference type="Proteomes" id="UP000248863">
    <property type="component" value="Unassembled WGS sequence"/>
</dbReference>
<dbReference type="NCBIfam" id="TIGR01537">
    <property type="entry name" value="portal_HK97"/>
    <property type="match status" value="1"/>
</dbReference>
<comment type="caution">
    <text evidence="1">The sequence shown here is derived from an EMBL/GenBank/DDBJ whole genome shotgun (WGS) entry which is preliminary data.</text>
</comment>
<dbReference type="InterPro" id="IPR006944">
    <property type="entry name" value="Phage/GTA_portal"/>
</dbReference>
<dbReference type="AlphaFoldDB" id="A0A327KT72"/>
<proteinExistence type="predicted"/>
<evidence type="ECO:0000313" key="2">
    <source>
        <dbReference type="Proteomes" id="UP000248863"/>
    </source>
</evidence>
<dbReference type="Pfam" id="PF04860">
    <property type="entry name" value="Phage_portal"/>
    <property type="match status" value="1"/>
</dbReference>
<dbReference type="EMBL" id="NPEU01000039">
    <property type="protein sequence ID" value="RAI40522.1"/>
    <property type="molecule type" value="Genomic_DNA"/>
</dbReference>